<dbReference type="CDD" id="cd04301">
    <property type="entry name" value="NAT_SF"/>
    <property type="match status" value="1"/>
</dbReference>
<dbReference type="PROSITE" id="PS51186">
    <property type="entry name" value="GNAT"/>
    <property type="match status" value="1"/>
</dbReference>
<keyword evidence="4" id="KW-0687">Ribonucleoprotein</keyword>
<evidence type="ECO:0000313" key="4">
    <source>
        <dbReference type="EMBL" id="SHO52607.1"/>
    </source>
</evidence>
<dbReference type="GO" id="GO:0031415">
    <property type="term" value="C:NatA complex"/>
    <property type="evidence" value="ECO:0007669"/>
    <property type="project" value="TreeGrafter"/>
</dbReference>
<keyword evidence="5" id="KW-1185">Reference proteome</keyword>
<dbReference type="AlphaFoldDB" id="A0A1M7YJ05"/>
<evidence type="ECO:0000313" key="5">
    <source>
        <dbReference type="Proteomes" id="UP000184612"/>
    </source>
</evidence>
<dbReference type="PANTHER" id="PTHR42919:SF8">
    <property type="entry name" value="N-ALPHA-ACETYLTRANSFERASE 50"/>
    <property type="match status" value="1"/>
</dbReference>
<dbReference type="STRING" id="1121345.SAMN02745217_03739"/>
<evidence type="ECO:0000256" key="2">
    <source>
        <dbReference type="ARBA" id="ARBA00023315"/>
    </source>
</evidence>
<dbReference type="Gene3D" id="3.40.630.30">
    <property type="match status" value="1"/>
</dbReference>
<dbReference type="EMBL" id="FRFD01000011">
    <property type="protein sequence ID" value="SHO52607.1"/>
    <property type="molecule type" value="Genomic_DNA"/>
</dbReference>
<dbReference type="InterPro" id="IPR051556">
    <property type="entry name" value="N-term/lysine_N-AcTrnsfr"/>
</dbReference>
<evidence type="ECO:0000259" key="3">
    <source>
        <dbReference type="PROSITE" id="PS51186"/>
    </source>
</evidence>
<feature type="domain" description="N-acetyltransferase" evidence="3">
    <location>
        <begin position="2"/>
        <end position="152"/>
    </location>
</feature>
<proteinExistence type="predicted"/>
<dbReference type="InterPro" id="IPR000182">
    <property type="entry name" value="GNAT_dom"/>
</dbReference>
<accession>A0A1M7YJ05</accession>
<gene>
    <name evidence="4" type="ORF">SAMN02745217_03739</name>
</gene>
<dbReference type="OrthoDB" id="9794197at2"/>
<keyword evidence="1" id="KW-0808">Transferase</keyword>
<keyword evidence="4" id="KW-0689">Ribosomal protein</keyword>
<dbReference type="PANTHER" id="PTHR42919">
    <property type="entry name" value="N-ALPHA-ACETYLTRANSFERASE"/>
    <property type="match status" value="1"/>
</dbReference>
<dbReference type="GO" id="GO:0007064">
    <property type="term" value="P:mitotic sister chromatid cohesion"/>
    <property type="evidence" value="ECO:0007669"/>
    <property type="project" value="TreeGrafter"/>
</dbReference>
<protein>
    <submittedName>
        <fullName evidence="4">Ribosomal protein S18 acetylase RimI</fullName>
    </submittedName>
</protein>
<dbReference type="RefSeq" id="WP_073590376.1">
    <property type="nucleotide sequence ID" value="NZ_FRFD01000011.1"/>
</dbReference>
<dbReference type="GO" id="GO:0005840">
    <property type="term" value="C:ribosome"/>
    <property type="evidence" value="ECO:0007669"/>
    <property type="project" value="UniProtKB-KW"/>
</dbReference>
<organism evidence="4 5">
    <name type="scientific">Anaerocolumna xylanovorans DSM 12503</name>
    <dbReference type="NCBI Taxonomy" id="1121345"/>
    <lineage>
        <taxon>Bacteria</taxon>
        <taxon>Bacillati</taxon>
        <taxon>Bacillota</taxon>
        <taxon>Clostridia</taxon>
        <taxon>Lachnospirales</taxon>
        <taxon>Lachnospiraceae</taxon>
        <taxon>Anaerocolumna</taxon>
    </lineage>
</organism>
<dbReference type="Pfam" id="PF00583">
    <property type="entry name" value="Acetyltransf_1"/>
    <property type="match status" value="1"/>
</dbReference>
<dbReference type="Proteomes" id="UP000184612">
    <property type="component" value="Unassembled WGS sequence"/>
</dbReference>
<dbReference type="GO" id="GO:0016747">
    <property type="term" value="F:acyltransferase activity, transferring groups other than amino-acyl groups"/>
    <property type="evidence" value="ECO:0007669"/>
    <property type="project" value="InterPro"/>
</dbReference>
<reference evidence="4 5" key="1">
    <citation type="submission" date="2016-12" db="EMBL/GenBank/DDBJ databases">
        <authorList>
            <person name="Song W.-J."/>
            <person name="Kurnit D.M."/>
        </authorList>
    </citation>
    <scope>NUCLEOTIDE SEQUENCE [LARGE SCALE GENOMIC DNA]</scope>
    <source>
        <strain evidence="4 5">DSM 12503</strain>
    </source>
</reference>
<keyword evidence="2" id="KW-0012">Acyltransferase</keyword>
<dbReference type="InterPro" id="IPR016181">
    <property type="entry name" value="Acyl_CoA_acyltransferase"/>
</dbReference>
<sequence>MPIIRDATINDAEEKGFVHYQTWQETYTGLMNDAYMKNMKAENCINIARKYPENNLVAIINNMIVGFACYGQCKDEGMDDYGEIIALYVLKKYQKQGIGKALLEACINKLSNYDKYCLWVLNTNQKAIEFYEKAGFQFNSDKKQEVLITPITELRMVSVK</sequence>
<dbReference type="SUPFAM" id="SSF55729">
    <property type="entry name" value="Acyl-CoA N-acyltransferases (Nat)"/>
    <property type="match status" value="1"/>
</dbReference>
<evidence type="ECO:0000256" key="1">
    <source>
        <dbReference type="ARBA" id="ARBA00022679"/>
    </source>
</evidence>
<name>A0A1M7YJ05_9FIRM</name>